<feature type="active site" description="Proton acceptor" evidence="12">
    <location>
        <position position="10"/>
    </location>
</feature>
<evidence type="ECO:0000256" key="5">
    <source>
        <dbReference type="ARBA" id="ARBA00012550"/>
    </source>
</evidence>
<evidence type="ECO:0000256" key="3">
    <source>
        <dbReference type="ARBA" id="ARBA00005133"/>
    </source>
</evidence>
<keyword evidence="10 12" id="KW-0413">Isomerase</keyword>
<dbReference type="NCBIfam" id="TIGR00007">
    <property type="entry name" value="1-(5-phosphoribosyl)-5-[(5-phosphoribosylamino)methylideneamino]imidazole-4-carboxamide isomerase"/>
    <property type="match status" value="1"/>
</dbReference>
<dbReference type="GO" id="GO:0000162">
    <property type="term" value="P:L-tryptophan biosynthetic process"/>
    <property type="evidence" value="ECO:0007669"/>
    <property type="project" value="TreeGrafter"/>
</dbReference>
<dbReference type="GO" id="GO:0003949">
    <property type="term" value="F:1-(5-phosphoribosyl)-5-[(5-phosphoribosylamino)methylideneamino]imidazole-4-carboxamide isomerase activity"/>
    <property type="evidence" value="ECO:0007669"/>
    <property type="project" value="UniProtKB-UniRule"/>
</dbReference>
<dbReference type="STRING" id="1121419.SAMN05443529_102289"/>
<evidence type="ECO:0000256" key="13">
    <source>
        <dbReference type="RuleBase" id="RU003657"/>
    </source>
</evidence>
<dbReference type="SUPFAM" id="SSF51366">
    <property type="entry name" value="Ribulose-phoshate binding barrel"/>
    <property type="match status" value="1"/>
</dbReference>
<dbReference type="GO" id="GO:0000105">
    <property type="term" value="P:L-histidine biosynthetic process"/>
    <property type="evidence" value="ECO:0007669"/>
    <property type="project" value="UniProtKB-UniRule"/>
</dbReference>
<evidence type="ECO:0000256" key="2">
    <source>
        <dbReference type="ARBA" id="ARBA00004496"/>
    </source>
</evidence>
<dbReference type="InterPro" id="IPR023016">
    <property type="entry name" value="HisA/PriA"/>
</dbReference>
<evidence type="ECO:0000256" key="11">
    <source>
        <dbReference type="ARBA" id="ARBA00030547"/>
    </source>
</evidence>
<dbReference type="EMBL" id="FNCP01000002">
    <property type="protein sequence ID" value="SDG36460.1"/>
    <property type="molecule type" value="Genomic_DNA"/>
</dbReference>
<comment type="subcellular location">
    <subcellularLocation>
        <location evidence="2 12 14">Cytoplasm</location>
    </subcellularLocation>
</comment>
<keyword evidence="7 12" id="KW-0963">Cytoplasm</keyword>
<evidence type="ECO:0000256" key="6">
    <source>
        <dbReference type="ARBA" id="ARBA00018464"/>
    </source>
</evidence>
<dbReference type="InterPro" id="IPR044524">
    <property type="entry name" value="Isoase_HisA-like"/>
</dbReference>
<protein>
    <recommendedName>
        <fullName evidence="6 12">1-(5-phosphoribosyl)-5-[(5-phosphoribosylamino)methylideneamino] imidazole-4-carboxamide isomerase</fullName>
        <ecNumber evidence="5 12">5.3.1.16</ecNumber>
    </recommendedName>
    <alternativeName>
        <fullName evidence="11 12">Phosphoribosylformimino-5-aminoimidazole carboxamide ribotide isomerase</fullName>
    </alternativeName>
</protein>
<evidence type="ECO:0000313" key="16">
    <source>
        <dbReference type="Proteomes" id="UP000198656"/>
    </source>
</evidence>
<dbReference type="Gene3D" id="3.20.20.70">
    <property type="entry name" value="Aldolase class I"/>
    <property type="match status" value="1"/>
</dbReference>
<dbReference type="EC" id="5.3.1.16" evidence="5 12"/>
<dbReference type="Pfam" id="PF00977">
    <property type="entry name" value="His_biosynth"/>
    <property type="match status" value="1"/>
</dbReference>
<evidence type="ECO:0000256" key="12">
    <source>
        <dbReference type="HAMAP-Rule" id="MF_01014"/>
    </source>
</evidence>
<evidence type="ECO:0000256" key="8">
    <source>
        <dbReference type="ARBA" id="ARBA00022605"/>
    </source>
</evidence>
<keyword evidence="9 12" id="KW-0368">Histidine biosynthesis</keyword>
<name>A0A1G7TPP7_9FIRM</name>
<dbReference type="InterPro" id="IPR006063">
    <property type="entry name" value="HisA_bact_arch"/>
</dbReference>
<dbReference type="FunFam" id="3.20.20.70:FF:000009">
    <property type="entry name" value="1-(5-phosphoribosyl)-5-[(5-phosphoribosylamino)methylideneamino] imidazole-4-carboxamide isomerase"/>
    <property type="match status" value="1"/>
</dbReference>
<dbReference type="UniPathway" id="UPA00031">
    <property type="reaction ID" value="UER00009"/>
</dbReference>
<dbReference type="PANTHER" id="PTHR43090">
    <property type="entry name" value="1-(5-PHOSPHORIBOSYL)-5-[(5-PHOSPHORIBOSYLAMINO)METHYLIDENEAMINO] IMIDAZOLE-4-CARBOXAMIDE ISOMERASE"/>
    <property type="match status" value="1"/>
</dbReference>
<keyword evidence="16" id="KW-1185">Reference proteome</keyword>
<dbReference type="AlphaFoldDB" id="A0A1G7TPP7"/>
<comment type="catalytic activity">
    <reaction evidence="1 12 14">
        <text>1-(5-phospho-beta-D-ribosyl)-5-[(5-phospho-beta-D-ribosylamino)methylideneamino]imidazole-4-carboxamide = 5-[(5-phospho-1-deoxy-D-ribulos-1-ylimino)methylamino]-1-(5-phospho-beta-D-ribosyl)imidazole-4-carboxamide</text>
        <dbReference type="Rhea" id="RHEA:15469"/>
        <dbReference type="ChEBI" id="CHEBI:58435"/>
        <dbReference type="ChEBI" id="CHEBI:58525"/>
        <dbReference type="EC" id="5.3.1.16"/>
    </reaction>
</comment>
<evidence type="ECO:0000256" key="7">
    <source>
        <dbReference type="ARBA" id="ARBA00022490"/>
    </source>
</evidence>
<reference evidence="16" key="1">
    <citation type="submission" date="2016-10" db="EMBL/GenBank/DDBJ databases">
        <authorList>
            <person name="Varghese N."/>
            <person name="Submissions S."/>
        </authorList>
    </citation>
    <scope>NUCLEOTIDE SEQUENCE [LARGE SCALE GENOMIC DNA]</scope>
    <source>
        <strain evidence="16">DSM 8344</strain>
    </source>
</reference>
<dbReference type="Proteomes" id="UP000198656">
    <property type="component" value="Unassembled WGS sequence"/>
</dbReference>
<dbReference type="HAMAP" id="MF_01014">
    <property type="entry name" value="HisA"/>
    <property type="match status" value="1"/>
</dbReference>
<comment type="pathway">
    <text evidence="3 12 14">Amino-acid biosynthesis; L-histidine biosynthesis; L-histidine from 5-phospho-alpha-D-ribose 1-diphosphate: step 4/9.</text>
</comment>
<dbReference type="InterPro" id="IPR011060">
    <property type="entry name" value="RibuloseP-bd_barrel"/>
</dbReference>
<evidence type="ECO:0000256" key="14">
    <source>
        <dbReference type="RuleBase" id="RU003658"/>
    </source>
</evidence>
<dbReference type="InterPro" id="IPR006062">
    <property type="entry name" value="His_biosynth"/>
</dbReference>
<dbReference type="GO" id="GO:0005737">
    <property type="term" value="C:cytoplasm"/>
    <property type="evidence" value="ECO:0007669"/>
    <property type="project" value="UniProtKB-SubCell"/>
</dbReference>
<sequence length="264" mass="28153">MKMILFPAIDLKEGKAVRLLQGRMEDSTVYADNPVDVAKEFERQGAEYLHMVDLNGAFSGKPMNDETIRNIVRSVSMRIQVGGGIRTMERITELLELGVERVILGTIAVKNPELVAEAANRYGKRVIVGIDAKDGLVAVQGWAETTEMRAVDLGKAMKAVGIQSVVFTDISRDGMLQGPNIESTVQMAMETGLSVIASGGISTLADLSNLQAQVLKGVSIEGAITGKALYSGAFTLKEALAAAAGKANDEKIKDIAQTIVAKDS</sequence>
<organism evidence="15 16">
    <name type="scientific">Desulfosporosinus hippei DSM 8344</name>
    <dbReference type="NCBI Taxonomy" id="1121419"/>
    <lineage>
        <taxon>Bacteria</taxon>
        <taxon>Bacillati</taxon>
        <taxon>Bacillota</taxon>
        <taxon>Clostridia</taxon>
        <taxon>Eubacteriales</taxon>
        <taxon>Desulfitobacteriaceae</taxon>
        <taxon>Desulfosporosinus</taxon>
    </lineage>
</organism>
<evidence type="ECO:0000256" key="9">
    <source>
        <dbReference type="ARBA" id="ARBA00023102"/>
    </source>
</evidence>
<gene>
    <name evidence="12" type="primary">hisA</name>
    <name evidence="15" type="ORF">SAMN05443529_102289</name>
</gene>
<evidence type="ECO:0000256" key="1">
    <source>
        <dbReference type="ARBA" id="ARBA00000901"/>
    </source>
</evidence>
<dbReference type="InterPro" id="IPR013785">
    <property type="entry name" value="Aldolase_TIM"/>
</dbReference>
<evidence type="ECO:0000313" key="15">
    <source>
        <dbReference type="EMBL" id="SDG36460.1"/>
    </source>
</evidence>
<feature type="active site" description="Proton donor" evidence="12">
    <location>
        <position position="131"/>
    </location>
</feature>
<evidence type="ECO:0000256" key="4">
    <source>
        <dbReference type="ARBA" id="ARBA00009667"/>
    </source>
</evidence>
<evidence type="ECO:0000256" key="10">
    <source>
        <dbReference type="ARBA" id="ARBA00023235"/>
    </source>
</evidence>
<keyword evidence="8 12" id="KW-0028">Amino-acid biosynthesis</keyword>
<proteinExistence type="inferred from homology"/>
<dbReference type="PANTHER" id="PTHR43090:SF2">
    <property type="entry name" value="1-(5-PHOSPHORIBOSYL)-5-[(5-PHOSPHORIBOSYLAMINO)METHYLIDENEAMINO] IMIDAZOLE-4-CARBOXAMIDE ISOMERASE"/>
    <property type="match status" value="1"/>
</dbReference>
<accession>A0A1G7TPP7</accession>
<dbReference type="NCBIfam" id="NF010112">
    <property type="entry name" value="PRK13585.1"/>
    <property type="match status" value="1"/>
</dbReference>
<comment type="similarity">
    <text evidence="4 12 13">Belongs to the HisA/HisF family.</text>
</comment>
<dbReference type="CDD" id="cd04732">
    <property type="entry name" value="HisA"/>
    <property type="match status" value="1"/>
</dbReference>